<dbReference type="STRING" id="335543.Sfum_3319"/>
<feature type="domain" description="Soluble ligand binding" evidence="4">
    <location>
        <begin position="152"/>
        <end position="195"/>
    </location>
</feature>
<dbReference type="Gene3D" id="3.10.560.10">
    <property type="entry name" value="Outer membrane lipoprotein wza domain like"/>
    <property type="match status" value="2"/>
</dbReference>
<dbReference type="RefSeq" id="WP_011700117.1">
    <property type="nucleotide sequence ID" value="NC_008554.1"/>
</dbReference>
<dbReference type="Proteomes" id="UP000001784">
    <property type="component" value="Chromosome"/>
</dbReference>
<dbReference type="Pfam" id="PF10531">
    <property type="entry name" value="SLBB"/>
    <property type="match status" value="2"/>
</dbReference>
<organism evidence="5 6">
    <name type="scientific">Syntrophobacter fumaroxidans (strain DSM 10017 / MPOB)</name>
    <dbReference type="NCBI Taxonomy" id="335543"/>
    <lineage>
        <taxon>Bacteria</taxon>
        <taxon>Pseudomonadati</taxon>
        <taxon>Thermodesulfobacteriota</taxon>
        <taxon>Syntrophobacteria</taxon>
        <taxon>Syntrophobacterales</taxon>
        <taxon>Syntrophobacteraceae</taxon>
        <taxon>Syntrophobacter</taxon>
    </lineage>
</organism>
<dbReference type="GO" id="GO:0015159">
    <property type="term" value="F:polysaccharide transmembrane transporter activity"/>
    <property type="evidence" value="ECO:0007669"/>
    <property type="project" value="InterPro"/>
</dbReference>
<evidence type="ECO:0000256" key="2">
    <source>
        <dbReference type="SAM" id="SignalP"/>
    </source>
</evidence>
<protein>
    <submittedName>
        <fullName evidence="5">Polysaccharide export protein</fullName>
    </submittedName>
</protein>
<evidence type="ECO:0000313" key="5">
    <source>
        <dbReference type="EMBL" id="ABK18992.1"/>
    </source>
</evidence>
<dbReference type="InParanoid" id="A0LNJ0"/>
<dbReference type="PANTHER" id="PTHR33619">
    <property type="entry name" value="POLYSACCHARIDE EXPORT PROTEIN GFCE-RELATED"/>
    <property type="match status" value="1"/>
</dbReference>
<gene>
    <name evidence="5" type="ordered locus">Sfum_3319</name>
</gene>
<name>A0LNJ0_SYNFM</name>
<evidence type="ECO:0000259" key="3">
    <source>
        <dbReference type="Pfam" id="PF02563"/>
    </source>
</evidence>
<reference evidence="5 6" key="1">
    <citation type="submission" date="2006-10" db="EMBL/GenBank/DDBJ databases">
        <title>Complete sequence of Syntrophobacter fumaroxidans MPOB.</title>
        <authorList>
            <consortium name="US DOE Joint Genome Institute"/>
            <person name="Copeland A."/>
            <person name="Lucas S."/>
            <person name="Lapidus A."/>
            <person name="Barry K."/>
            <person name="Detter J.C."/>
            <person name="Glavina del Rio T."/>
            <person name="Hammon N."/>
            <person name="Israni S."/>
            <person name="Pitluck S."/>
            <person name="Goltsman E.G."/>
            <person name="Martinez M."/>
            <person name="Schmutz J."/>
            <person name="Larimer F."/>
            <person name="Land M."/>
            <person name="Hauser L."/>
            <person name="Kyrpides N."/>
            <person name="Kim E."/>
            <person name="Boone D.R."/>
            <person name="Brockman F."/>
            <person name="Culley D."/>
            <person name="Ferry J."/>
            <person name="Gunsalus R."/>
            <person name="McInerney M.J."/>
            <person name="Morrison M."/>
            <person name="Plugge C."/>
            <person name="Rohlin L."/>
            <person name="Scholten J."/>
            <person name="Sieber J."/>
            <person name="Stams A.J.M."/>
            <person name="Worm P."/>
            <person name="Henstra A.M."/>
            <person name="Richardson P."/>
        </authorList>
    </citation>
    <scope>NUCLEOTIDE SEQUENCE [LARGE SCALE GENOMIC DNA]</scope>
    <source>
        <strain evidence="6">DSM 10017 / MPOB</strain>
    </source>
</reference>
<proteinExistence type="predicted"/>
<dbReference type="EMBL" id="CP000478">
    <property type="protein sequence ID" value="ABK18992.1"/>
    <property type="molecule type" value="Genomic_DNA"/>
</dbReference>
<keyword evidence="1 2" id="KW-0732">Signal</keyword>
<dbReference type="InterPro" id="IPR019554">
    <property type="entry name" value="Soluble_ligand-bd"/>
</dbReference>
<dbReference type="InterPro" id="IPR003715">
    <property type="entry name" value="Poly_export_N"/>
</dbReference>
<dbReference type="Pfam" id="PF02563">
    <property type="entry name" value="Poly_export"/>
    <property type="match status" value="1"/>
</dbReference>
<keyword evidence="6" id="KW-1185">Reference proteome</keyword>
<evidence type="ECO:0000256" key="1">
    <source>
        <dbReference type="ARBA" id="ARBA00022729"/>
    </source>
</evidence>
<evidence type="ECO:0000259" key="4">
    <source>
        <dbReference type="Pfam" id="PF10531"/>
    </source>
</evidence>
<dbReference type="InterPro" id="IPR049712">
    <property type="entry name" value="Poly_export"/>
</dbReference>
<feature type="domain" description="Polysaccharide export protein N-terminal" evidence="3">
    <location>
        <begin position="71"/>
        <end position="145"/>
    </location>
</feature>
<accession>A0LNJ0</accession>
<dbReference type="KEGG" id="sfu:Sfum_3319"/>
<feature type="domain" description="Soluble ligand binding" evidence="4">
    <location>
        <begin position="240"/>
        <end position="293"/>
    </location>
</feature>
<sequence>MSIPFQHVGFCGLRAFAAIALFAAAVAGCGTPKGPPPTANVEVLLADESGSRKEIGEINQKLLASVSTAPNLRDYVLGEGDLIQVTVFEAEELKTEARVGSRGFITLPLLGPVLIKGLTTREAEQKIEDLYKRKYLQSPHVSIFVKEQLAGKITLLGAVKNPGAVPYLTRQRLLDSLAGVGGLSEKAGKMVQVRRPNDDPKLQPMVFMIDLDEIIKQGNTDLNIEIQRGDVIFVPEAGTIYVDGAVKKPGNYPISQSTTVQEAIVMAGGFSLTADEGNIKLVRVMPSGKREVVKLSISDIQQGSAHSMSVKDRDVLFVETNTPKALLYGLRLNLGGGLFGIGYDPRSGTAY</sequence>
<dbReference type="eggNOG" id="COG1596">
    <property type="taxonomic scope" value="Bacteria"/>
</dbReference>
<feature type="signal peptide" evidence="2">
    <location>
        <begin position="1"/>
        <end position="27"/>
    </location>
</feature>
<dbReference type="AlphaFoldDB" id="A0LNJ0"/>
<dbReference type="HOGENOM" id="CLU_038343_0_1_7"/>
<evidence type="ECO:0000313" key="6">
    <source>
        <dbReference type="Proteomes" id="UP000001784"/>
    </source>
</evidence>
<dbReference type="FunCoup" id="A0LNJ0">
    <property type="interactions" value="108"/>
</dbReference>
<dbReference type="PANTHER" id="PTHR33619:SF3">
    <property type="entry name" value="POLYSACCHARIDE EXPORT PROTEIN GFCE-RELATED"/>
    <property type="match status" value="1"/>
</dbReference>
<dbReference type="OrthoDB" id="193635at2"/>
<feature type="chain" id="PRO_5002627326" evidence="2">
    <location>
        <begin position="28"/>
        <end position="351"/>
    </location>
</feature>